<name>A0ABQ7J9H9_9APIC</name>
<evidence type="ECO:0000256" key="4">
    <source>
        <dbReference type="RuleBase" id="RU003330"/>
    </source>
</evidence>
<keyword evidence="5" id="KW-1133">Transmembrane helix</keyword>
<keyword evidence="1 4" id="KW-0808">Transferase</keyword>
<comment type="caution">
    <text evidence="6">The sequence shown here is derived from an EMBL/GenBank/DDBJ whole genome shotgun (WGS) entry which is preliminary data.</text>
</comment>
<keyword evidence="2" id="KW-0547">Nucleotide-binding</keyword>
<dbReference type="EMBL" id="JADAQX010000330">
    <property type="protein sequence ID" value="KAF8820671.1"/>
    <property type="molecule type" value="Genomic_DNA"/>
</dbReference>
<gene>
    <name evidence="6" type="ORF">IE077_002935</name>
</gene>
<dbReference type="InterPro" id="IPR000850">
    <property type="entry name" value="Adenylat/UMP-CMP_kin"/>
</dbReference>
<dbReference type="PANTHER" id="PTHR23359">
    <property type="entry name" value="NUCLEOTIDE KINASE"/>
    <property type="match status" value="1"/>
</dbReference>
<evidence type="ECO:0000256" key="3">
    <source>
        <dbReference type="ARBA" id="ARBA00022777"/>
    </source>
</evidence>
<dbReference type="Pfam" id="PF00406">
    <property type="entry name" value="ADK"/>
    <property type="match status" value="1"/>
</dbReference>
<proteinExistence type="inferred from homology"/>
<dbReference type="GO" id="GO:0016301">
    <property type="term" value="F:kinase activity"/>
    <property type="evidence" value="ECO:0007669"/>
    <property type="project" value="UniProtKB-KW"/>
</dbReference>
<keyword evidence="5" id="KW-0812">Transmembrane</keyword>
<evidence type="ECO:0000256" key="1">
    <source>
        <dbReference type="ARBA" id="ARBA00022679"/>
    </source>
</evidence>
<dbReference type="Gene3D" id="3.40.50.300">
    <property type="entry name" value="P-loop containing nucleotide triphosphate hydrolases"/>
    <property type="match status" value="1"/>
</dbReference>
<feature type="transmembrane region" description="Helical" evidence="5">
    <location>
        <begin position="214"/>
        <end position="231"/>
    </location>
</feature>
<dbReference type="CDD" id="cd01428">
    <property type="entry name" value="ADK"/>
    <property type="match status" value="1"/>
</dbReference>
<keyword evidence="3 4" id="KW-0418">Kinase</keyword>
<dbReference type="PROSITE" id="PS00113">
    <property type="entry name" value="ADENYLATE_KINASE"/>
    <property type="match status" value="1"/>
</dbReference>
<reference evidence="6 7" key="1">
    <citation type="journal article" date="2020" name="bioRxiv">
        <title>Metabolic contributions of an alphaproteobacterial endosymbiont in the apicomplexan Cardiosporidium cionae.</title>
        <authorList>
            <person name="Hunter E.S."/>
            <person name="Paight C.J."/>
            <person name="Lane C.E."/>
        </authorList>
    </citation>
    <scope>NUCLEOTIDE SEQUENCE [LARGE SCALE GENOMIC DNA]</scope>
    <source>
        <strain evidence="6">ESH_2018</strain>
    </source>
</reference>
<dbReference type="Proteomes" id="UP000823046">
    <property type="component" value="Unassembled WGS sequence"/>
</dbReference>
<evidence type="ECO:0000256" key="5">
    <source>
        <dbReference type="SAM" id="Phobius"/>
    </source>
</evidence>
<dbReference type="InterPro" id="IPR027417">
    <property type="entry name" value="P-loop_NTPase"/>
</dbReference>
<evidence type="ECO:0000313" key="7">
    <source>
        <dbReference type="Proteomes" id="UP000823046"/>
    </source>
</evidence>
<evidence type="ECO:0000313" key="6">
    <source>
        <dbReference type="EMBL" id="KAF8820671.1"/>
    </source>
</evidence>
<dbReference type="PRINTS" id="PR00094">
    <property type="entry name" value="ADENYLTKNASE"/>
</dbReference>
<sequence>MLVCVYQDKFDLVHISTGDLLREAVASNSELGSSVSSYMMDGKLVPDDIITKLLEERLASEDCKRQGWVLDGFPRTSTQAFSLKSAEIQPSHVFLLEADEDLLIERSVTRRLDPLTNRIYNLKTTLPPTSEIAARLIQRDDDTEETMRKRIESHREGASAIRERFSDILSVLDGSVHANITFTEICAIIDRNNPALHVSKTLATQLKRNRRYKFGAFAFISLSTLLGMAITCDRNFIRLLELYRDGIFSFCASVLSSLRNTNLIARYFRVLPTRKIFERFKMAAR</sequence>
<dbReference type="SUPFAM" id="SSF52540">
    <property type="entry name" value="P-loop containing nucleoside triphosphate hydrolases"/>
    <property type="match status" value="1"/>
</dbReference>
<protein>
    <submittedName>
        <fullName evidence="6">Adenylate kinase</fullName>
    </submittedName>
</protein>
<comment type="similarity">
    <text evidence="4">Belongs to the adenylate kinase family.</text>
</comment>
<keyword evidence="5" id="KW-0472">Membrane</keyword>
<organism evidence="6 7">
    <name type="scientific">Cardiosporidium cionae</name>
    <dbReference type="NCBI Taxonomy" id="476202"/>
    <lineage>
        <taxon>Eukaryota</taxon>
        <taxon>Sar</taxon>
        <taxon>Alveolata</taxon>
        <taxon>Apicomplexa</taxon>
        <taxon>Aconoidasida</taxon>
        <taxon>Nephromycida</taxon>
        <taxon>Cardiosporidium</taxon>
    </lineage>
</organism>
<keyword evidence="7" id="KW-1185">Reference proteome</keyword>
<dbReference type="HAMAP" id="MF_00235">
    <property type="entry name" value="Adenylate_kinase_Adk"/>
    <property type="match status" value="1"/>
</dbReference>
<dbReference type="InterPro" id="IPR033690">
    <property type="entry name" value="Adenylat_kinase_CS"/>
</dbReference>
<evidence type="ECO:0000256" key="2">
    <source>
        <dbReference type="ARBA" id="ARBA00022741"/>
    </source>
</evidence>
<accession>A0ABQ7J9H9</accession>